<evidence type="ECO:0000313" key="2">
    <source>
        <dbReference type="Proteomes" id="UP001500902"/>
    </source>
</evidence>
<dbReference type="Proteomes" id="UP001500902">
    <property type="component" value="Unassembled WGS sequence"/>
</dbReference>
<organism evidence="1 2">
    <name type="scientific">Nonomuraea antimicrobica</name>
    <dbReference type="NCBI Taxonomy" id="561173"/>
    <lineage>
        <taxon>Bacteria</taxon>
        <taxon>Bacillati</taxon>
        <taxon>Actinomycetota</taxon>
        <taxon>Actinomycetes</taxon>
        <taxon>Streptosporangiales</taxon>
        <taxon>Streptosporangiaceae</taxon>
        <taxon>Nonomuraea</taxon>
    </lineage>
</organism>
<evidence type="ECO:0008006" key="3">
    <source>
        <dbReference type="Google" id="ProtNLM"/>
    </source>
</evidence>
<comment type="caution">
    <text evidence="1">The sequence shown here is derived from an EMBL/GenBank/DDBJ whole genome shotgun (WGS) entry which is preliminary data.</text>
</comment>
<name>A0ABP7BCD6_9ACTN</name>
<evidence type="ECO:0000313" key="1">
    <source>
        <dbReference type="EMBL" id="GAA3654863.1"/>
    </source>
</evidence>
<reference evidence="2" key="1">
    <citation type="journal article" date="2019" name="Int. J. Syst. Evol. Microbiol.">
        <title>The Global Catalogue of Microorganisms (GCM) 10K type strain sequencing project: providing services to taxonomists for standard genome sequencing and annotation.</title>
        <authorList>
            <consortium name="The Broad Institute Genomics Platform"/>
            <consortium name="The Broad Institute Genome Sequencing Center for Infectious Disease"/>
            <person name="Wu L."/>
            <person name="Ma J."/>
        </authorList>
    </citation>
    <scope>NUCLEOTIDE SEQUENCE [LARGE SCALE GENOMIC DNA]</scope>
    <source>
        <strain evidence="2">JCM 16904</strain>
    </source>
</reference>
<protein>
    <recommendedName>
        <fullName evidence="3">SseB protein N-terminal domain-containing protein</fullName>
    </recommendedName>
</protein>
<keyword evidence="2" id="KW-1185">Reference proteome</keyword>
<dbReference type="RefSeq" id="WP_344874789.1">
    <property type="nucleotide sequence ID" value="NZ_BAAAZP010000027.1"/>
</dbReference>
<gene>
    <name evidence="1" type="ORF">GCM10022224_017360</name>
</gene>
<accession>A0ABP7BCD6</accession>
<dbReference type="EMBL" id="BAAAZP010000027">
    <property type="protein sequence ID" value="GAA3654863.1"/>
    <property type="molecule type" value="Genomic_DNA"/>
</dbReference>
<sequence>MFEWWTVLPESERQQWMLEPFVSVGPLHFGMSLGEVTAALGGITTRPQYRDGLLEMAKYREAGLTLYYSSDEKLKAVSVDALRGPQVFADGTALVGRVPSEIEQWMEDRAASREPYEELAYMNAGEPGSLSLGVVVGVQRAGDHLLTRPVFLPAEAMDDPSHWLPREAWAIQD</sequence>
<proteinExistence type="predicted"/>